<protein>
    <submittedName>
        <fullName evidence="1">Uncharacterized protein</fullName>
    </submittedName>
</protein>
<evidence type="ECO:0000313" key="2">
    <source>
        <dbReference type="Proteomes" id="UP000438345"/>
    </source>
</evidence>
<dbReference type="RefSeq" id="WP_158201526.1">
    <property type="nucleotide sequence ID" value="NZ_CP046973.1"/>
</dbReference>
<gene>
    <name evidence="1" type="ORF">GQR42_21390</name>
</gene>
<proteinExistence type="predicted"/>
<accession>A0A857D945</accession>
<sequence length="52" mass="5809">MLSYLISSQSDRINGYPLRESAVDSQKLGDYPQEKTRSYSPDSTAILTAIEL</sequence>
<organism evidence="1 2">
    <name type="scientific">Microcystis aeruginosa FD4</name>
    <dbReference type="NCBI Taxonomy" id="2686288"/>
    <lineage>
        <taxon>Bacteria</taxon>
        <taxon>Bacillati</taxon>
        <taxon>Cyanobacteriota</taxon>
        <taxon>Cyanophyceae</taxon>
        <taxon>Oscillatoriophycideae</taxon>
        <taxon>Chroococcales</taxon>
        <taxon>Microcystaceae</taxon>
        <taxon>Microcystis</taxon>
    </lineage>
</organism>
<dbReference type="AlphaFoldDB" id="A0A857D945"/>
<evidence type="ECO:0000313" key="1">
    <source>
        <dbReference type="EMBL" id="QGZ91690.1"/>
    </source>
</evidence>
<dbReference type="EMBL" id="CP046973">
    <property type="protein sequence ID" value="QGZ91690.1"/>
    <property type="molecule type" value="Genomic_DNA"/>
</dbReference>
<name>A0A857D945_MICAE</name>
<reference evidence="1 2" key="1">
    <citation type="submission" date="2019-12" db="EMBL/GenBank/DDBJ databases">
        <title>Complete genome sequence of Microcystis aeruginosa strain FD4.</title>
        <authorList>
            <person name="Urakawa H."/>
        </authorList>
    </citation>
    <scope>NUCLEOTIDE SEQUENCE [LARGE SCALE GENOMIC DNA]</scope>
    <source>
        <strain evidence="1 2">FD4</strain>
    </source>
</reference>
<dbReference type="Proteomes" id="UP000438345">
    <property type="component" value="Chromosome"/>
</dbReference>